<proteinExistence type="predicted"/>
<dbReference type="GeneID" id="87832555"/>
<dbReference type="InterPro" id="IPR036691">
    <property type="entry name" value="Endo/exonu/phosph_ase_sf"/>
</dbReference>
<keyword evidence="3" id="KW-1185">Reference proteome</keyword>
<feature type="compositionally biased region" description="Basic and acidic residues" evidence="1">
    <location>
        <begin position="237"/>
        <end position="250"/>
    </location>
</feature>
<dbReference type="AlphaFoldDB" id="A0AAN6TSJ3"/>
<dbReference type="RefSeq" id="XP_062643138.1">
    <property type="nucleotide sequence ID" value="XM_062795787.1"/>
</dbReference>
<evidence type="ECO:0000256" key="1">
    <source>
        <dbReference type="SAM" id="MobiDB-lite"/>
    </source>
</evidence>
<sequence length="270" mass="30804">MDFITVREDEVTSRLWKYLLAVQEPWINKETSQHIAPGAAKYHLVLKLEGRAAIYISKRFETGQWDSEASENWCRVWLPEMDLGQGGRGFRLWFEPYDGRADDLLRLSSGWDIVIQTSKGAVTRAPQGQQRGRTSTIDHFWTSADLQTVYYGEECRGKSDHYPQVLEVGEGDGPRLAQPAGWDWKKMDKKRVKAELELLYKAIGLTDPRPDRLMVRIRTVDGLSKAFDDVTRLADLGRGREHPPEERELRFQLSLVDSGGGTSHSRGKKS</sequence>
<reference evidence="2" key="1">
    <citation type="journal article" date="2023" name="Mol. Phylogenet. Evol.">
        <title>Genome-scale phylogeny and comparative genomics of the fungal order Sordariales.</title>
        <authorList>
            <person name="Hensen N."/>
            <person name="Bonometti L."/>
            <person name="Westerberg I."/>
            <person name="Brannstrom I.O."/>
            <person name="Guillou S."/>
            <person name="Cros-Aarteil S."/>
            <person name="Calhoun S."/>
            <person name="Haridas S."/>
            <person name="Kuo A."/>
            <person name="Mondo S."/>
            <person name="Pangilinan J."/>
            <person name="Riley R."/>
            <person name="LaButti K."/>
            <person name="Andreopoulos B."/>
            <person name="Lipzen A."/>
            <person name="Chen C."/>
            <person name="Yan M."/>
            <person name="Daum C."/>
            <person name="Ng V."/>
            <person name="Clum A."/>
            <person name="Steindorff A."/>
            <person name="Ohm R.A."/>
            <person name="Martin F."/>
            <person name="Silar P."/>
            <person name="Natvig D.O."/>
            <person name="Lalanne C."/>
            <person name="Gautier V."/>
            <person name="Ament-Velasquez S.L."/>
            <person name="Kruys A."/>
            <person name="Hutchinson M.I."/>
            <person name="Powell A.J."/>
            <person name="Barry K."/>
            <person name="Miller A.N."/>
            <person name="Grigoriev I.V."/>
            <person name="Debuchy R."/>
            <person name="Gladieux P."/>
            <person name="Hiltunen Thoren M."/>
            <person name="Johannesson H."/>
        </authorList>
    </citation>
    <scope>NUCLEOTIDE SEQUENCE</scope>
    <source>
        <strain evidence="2">CBS 731.68</strain>
    </source>
</reference>
<dbReference type="EMBL" id="MU853249">
    <property type="protein sequence ID" value="KAK4119365.1"/>
    <property type="molecule type" value="Genomic_DNA"/>
</dbReference>
<dbReference type="SUPFAM" id="SSF56219">
    <property type="entry name" value="DNase I-like"/>
    <property type="match status" value="1"/>
</dbReference>
<comment type="caution">
    <text evidence="2">The sequence shown here is derived from an EMBL/GenBank/DDBJ whole genome shotgun (WGS) entry which is preliminary data.</text>
</comment>
<organism evidence="2 3">
    <name type="scientific">Parathielavia appendiculata</name>
    <dbReference type="NCBI Taxonomy" id="2587402"/>
    <lineage>
        <taxon>Eukaryota</taxon>
        <taxon>Fungi</taxon>
        <taxon>Dikarya</taxon>
        <taxon>Ascomycota</taxon>
        <taxon>Pezizomycotina</taxon>
        <taxon>Sordariomycetes</taxon>
        <taxon>Sordariomycetidae</taxon>
        <taxon>Sordariales</taxon>
        <taxon>Chaetomiaceae</taxon>
        <taxon>Parathielavia</taxon>
    </lineage>
</organism>
<evidence type="ECO:0000313" key="2">
    <source>
        <dbReference type="EMBL" id="KAK4119365.1"/>
    </source>
</evidence>
<name>A0AAN6TSJ3_9PEZI</name>
<protein>
    <submittedName>
        <fullName evidence="2">Uncharacterized protein</fullName>
    </submittedName>
</protein>
<accession>A0AAN6TSJ3</accession>
<reference evidence="2" key="2">
    <citation type="submission" date="2023-05" db="EMBL/GenBank/DDBJ databases">
        <authorList>
            <consortium name="Lawrence Berkeley National Laboratory"/>
            <person name="Steindorff A."/>
            <person name="Hensen N."/>
            <person name="Bonometti L."/>
            <person name="Westerberg I."/>
            <person name="Brannstrom I.O."/>
            <person name="Guillou S."/>
            <person name="Cros-Aarteil S."/>
            <person name="Calhoun S."/>
            <person name="Haridas S."/>
            <person name="Kuo A."/>
            <person name="Mondo S."/>
            <person name="Pangilinan J."/>
            <person name="Riley R."/>
            <person name="Labutti K."/>
            <person name="Andreopoulos B."/>
            <person name="Lipzen A."/>
            <person name="Chen C."/>
            <person name="Yanf M."/>
            <person name="Daum C."/>
            <person name="Ng V."/>
            <person name="Clum A."/>
            <person name="Ohm R."/>
            <person name="Martin F."/>
            <person name="Silar P."/>
            <person name="Natvig D."/>
            <person name="Lalanne C."/>
            <person name="Gautier V."/>
            <person name="Ament-Velasquez S.L."/>
            <person name="Kruys A."/>
            <person name="Hutchinson M.I."/>
            <person name="Powell A.J."/>
            <person name="Barry K."/>
            <person name="Miller A.N."/>
            <person name="Grigoriev I.V."/>
            <person name="Debuchy R."/>
            <person name="Gladieux P."/>
            <person name="Thoren M.H."/>
            <person name="Johannesson H."/>
        </authorList>
    </citation>
    <scope>NUCLEOTIDE SEQUENCE</scope>
    <source>
        <strain evidence="2">CBS 731.68</strain>
    </source>
</reference>
<gene>
    <name evidence="2" type="ORF">N657DRAFT_674906</name>
</gene>
<evidence type="ECO:0000313" key="3">
    <source>
        <dbReference type="Proteomes" id="UP001302602"/>
    </source>
</evidence>
<dbReference type="Proteomes" id="UP001302602">
    <property type="component" value="Unassembled WGS sequence"/>
</dbReference>
<feature type="region of interest" description="Disordered" evidence="1">
    <location>
        <begin position="237"/>
        <end position="270"/>
    </location>
</feature>